<dbReference type="Pfam" id="PF12096">
    <property type="entry name" value="DUF3572"/>
    <property type="match status" value="1"/>
</dbReference>
<accession>A0ABQ1VIZ3</accession>
<protein>
    <recommendedName>
        <fullName evidence="3">DUF3572 family protein</fullName>
    </recommendedName>
</protein>
<sequence length="83" mass="8905">MGVLLYMVERPELLGGFLGATGLQPQDLRQAAGNPDIALHVLDYLLEDDQRVLEAAADLQVVPGDLMQARTALAGPGSYGWEI</sequence>
<gene>
    <name evidence="1" type="ORF">GCM10011402_24420</name>
</gene>
<organism evidence="1 2">
    <name type="scientific">Paracoccus acridae</name>
    <dbReference type="NCBI Taxonomy" id="1795310"/>
    <lineage>
        <taxon>Bacteria</taxon>
        <taxon>Pseudomonadati</taxon>
        <taxon>Pseudomonadota</taxon>
        <taxon>Alphaproteobacteria</taxon>
        <taxon>Rhodobacterales</taxon>
        <taxon>Paracoccaceae</taxon>
        <taxon>Paracoccus</taxon>
    </lineage>
</organism>
<dbReference type="Proteomes" id="UP000640509">
    <property type="component" value="Unassembled WGS sequence"/>
</dbReference>
<reference evidence="2" key="1">
    <citation type="journal article" date="2019" name="Int. J. Syst. Evol. Microbiol.">
        <title>The Global Catalogue of Microorganisms (GCM) 10K type strain sequencing project: providing services to taxonomists for standard genome sequencing and annotation.</title>
        <authorList>
            <consortium name="The Broad Institute Genomics Platform"/>
            <consortium name="The Broad Institute Genome Sequencing Center for Infectious Disease"/>
            <person name="Wu L."/>
            <person name="Ma J."/>
        </authorList>
    </citation>
    <scope>NUCLEOTIDE SEQUENCE [LARGE SCALE GENOMIC DNA]</scope>
    <source>
        <strain evidence="2">CGMCC 1.15419</strain>
    </source>
</reference>
<name>A0ABQ1VIZ3_9RHOB</name>
<dbReference type="EMBL" id="BMIV01000007">
    <property type="protein sequence ID" value="GGF70960.1"/>
    <property type="molecule type" value="Genomic_DNA"/>
</dbReference>
<keyword evidence="2" id="KW-1185">Reference proteome</keyword>
<comment type="caution">
    <text evidence="1">The sequence shown here is derived from an EMBL/GenBank/DDBJ whole genome shotgun (WGS) entry which is preliminary data.</text>
</comment>
<evidence type="ECO:0000313" key="2">
    <source>
        <dbReference type="Proteomes" id="UP000640509"/>
    </source>
</evidence>
<evidence type="ECO:0000313" key="1">
    <source>
        <dbReference type="EMBL" id="GGF70960.1"/>
    </source>
</evidence>
<dbReference type="InterPro" id="IPR021955">
    <property type="entry name" value="DUF3572"/>
</dbReference>
<proteinExistence type="predicted"/>
<evidence type="ECO:0008006" key="3">
    <source>
        <dbReference type="Google" id="ProtNLM"/>
    </source>
</evidence>